<gene>
    <name evidence="2" type="ORF">PIB30_065397</name>
</gene>
<dbReference type="Proteomes" id="UP001341840">
    <property type="component" value="Unassembled WGS sequence"/>
</dbReference>
<reference evidence="2 3" key="1">
    <citation type="journal article" date="2023" name="Plants (Basel)">
        <title>Bridging the Gap: Combining Genomics and Transcriptomics Approaches to Understand Stylosanthes scabra, an Orphan Legume from the Brazilian Caatinga.</title>
        <authorList>
            <person name="Ferreira-Neto J.R.C."/>
            <person name="da Silva M.D."/>
            <person name="Binneck E."/>
            <person name="de Melo N.F."/>
            <person name="da Silva R.H."/>
            <person name="de Melo A.L.T.M."/>
            <person name="Pandolfi V."/>
            <person name="Bustamante F.O."/>
            <person name="Brasileiro-Vidal A.C."/>
            <person name="Benko-Iseppon A.M."/>
        </authorList>
    </citation>
    <scope>NUCLEOTIDE SEQUENCE [LARGE SCALE GENOMIC DNA]</scope>
    <source>
        <tissue evidence="2">Leaves</tissue>
    </source>
</reference>
<evidence type="ECO:0000313" key="3">
    <source>
        <dbReference type="Proteomes" id="UP001341840"/>
    </source>
</evidence>
<protein>
    <submittedName>
        <fullName evidence="2">Uncharacterized protein</fullName>
    </submittedName>
</protein>
<evidence type="ECO:0000313" key="2">
    <source>
        <dbReference type="EMBL" id="MED6161921.1"/>
    </source>
</evidence>
<keyword evidence="3" id="KW-1185">Reference proteome</keyword>
<sequence length="122" mass="14260">MQTLPSPSTPLRRPGATASTRTSLAEDLVNKLRMTASQGENVVCRLKERGRRSFHQRQYRHEGRAASEHRRQGSIEEVMVELEKLWLPEAHWPKYLRLTKRELTRDFSKEVVLCQVENLNHI</sequence>
<accession>A0ABU6UP80</accession>
<name>A0ABU6UP80_9FABA</name>
<dbReference type="EMBL" id="JASCZI010121480">
    <property type="protein sequence ID" value="MED6161921.1"/>
    <property type="molecule type" value="Genomic_DNA"/>
</dbReference>
<comment type="caution">
    <text evidence="2">The sequence shown here is derived from an EMBL/GenBank/DDBJ whole genome shotgun (WGS) entry which is preliminary data.</text>
</comment>
<organism evidence="2 3">
    <name type="scientific">Stylosanthes scabra</name>
    <dbReference type="NCBI Taxonomy" id="79078"/>
    <lineage>
        <taxon>Eukaryota</taxon>
        <taxon>Viridiplantae</taxon>
        <taxon>Streptophyta</taxon>
        <taxon>Embryophyta</taxon>
        <taxon>Tracheophyta</taxon>
        <taxon>Spermatophyta</taxon>
        <taxon>Magnoliopsida</taxon>
        <taxon>eudicotyledons</taxon>
        <taxon>Gunneridae</taxon>
        <taxon>Pentapetalae</taxon>
        <taxon>rosids</taxon>
        <taxon>fabids</taxon>
        <taxon>Fabales</taxon>
        <taxon>Fabaceae</taxon>
        <taxon>Papilionoideae</taxon>
        <taxon>50 kb inversion clade</taxon>
        <taxon>dalbergioids sensu lato</taxon>
        <taxon>Dalbergieae</taxon>
        <taxon>Pterocarpus clade</taxon>
        <taxon>Stylosanthes</taxon>
    </lineage>
</organism>
<evidence type="ECO:0000256" key="1">
    <source>
        <dbReference type="SAM" id="MobiDB-lite"/>
    </source>
</evidence>
<feature type="region of interest" description="Disordered" evidence="1">
    <location>
        <begin position="1"/>
        <end position="23"/>
    </location>
</feature>
<proteinExistence type="predicted"/>